<dbReference type="Proteomes" id="UP001165060">
    <property type="component" value="Unassembled WGS sequence"/>
</dbReference>
<dbReference type="EMBL" id="BRYB01006536">
    <property type="protein sequence ID" value="GMI51207.1"/>
    <property type="molecule type" value="Genomic_DNA"/>
</dbReference>
<gene>
    <name evidence="1" type="ORF">TeGR_g11581</name>
</gene>
<proteinExistence type="predicted"/>
<reference evidence="1 2" key="1">
    <citation type="journal article" date="2023" name="Commun. Biol.">
        <title>Genome analysis of Parmales, the sister group of diatoms, reveals the evolutionary specialization of diatoms from phago-mixotrophs to photoautotrophs.</title>
        <authorList>
            <person name="Ban H."/>
            <person name="Sato S."/>
            <person name="Yoshikawa S."/>
            <person name="Yamada K."/>
            <person name="Nakamura Y."/>
            <person name="Ichinomiya M."/>
            <person name="Sato N."/>
            <person name="Blanc-Mathieu R."/>
            <person name="Endo H."/>
            <person name="Kuwata A."/>
            <person name="Ogata H."/>
        </authorList>
    </citation>
    <scope>NUCLEOTIDE SEQUENCE [LARGE SCALE GENOMIC DNA]</scope>
</reference>
<protein>
    <submittedName>
        <fullName evidence="1">Uncharacterized protein</fullName>
    </submittedName>
</protein>
<evidence type="ECO:0000313" key="2">
    <source>
        <dbReference type="Proteomes" id="UP001165060"/>
    </source>
</evidence>
<sequence>MEFVVARYWSSVSPVVCPGSPNSAECFDEFVARGGGGEKPASVRFLDVGRYRERRAAEGGAACPRELEAALCNGTLPELAVDDPDERFTYFDFMACDRTVVPTSGCGGIYRTEDGVDLFHALGRLLAEQTEGAKTGAVMQDLSSLFWFQGTKAVIHYFSAYAISLRELNGSSAPPQLDVSEWSAAGSLAGMNAKIESLPPFTVWAVWLNSAHGLGHGILRALIQRLKVIGGGGATGTREEVAKWAVGVLEGMSSIEMSKRLAQNFPSVSDRANFNQFAASGFYHELVNLHSDHVLDDAPYACLAESQGDCEVEGGGSRSRACAYEIGLRHSNRLSLEDVLVLNAKGRKVEDECSKQLNRAFYAAYVRASPPTSSEQPA</sequence>
<accession>A0ABQ6NAB0</accession>
<name>A0ABQ6NAB0_9STRA</name>
<comment type="caution">
    <text evidence="1">The sequence shown here is derived from an EMBL/GenBank/DDBJ whole genome shotgun (WGS) entry which is preliminary data.</text>
</comment>
<evidence type="ECO:0000313" key="1">
    <source>
        <dbReference type="EMBL" id="GMI51207.1"/>
    </source>
</evidence>
<keyword evidence="2" id="KW-1185">Reference proteome</keyword>
<organism evidence="1 2">
    <name type="scientific">Tetraparma gracilis</name>
    <dbReference type="NCBI Taxonomy" id="2962635"/>
    <lineage>
        <taxon>Eukaryota</taxon>
        <taxon>Sar</taxon>
        <taxon>Stramenopiles</taxon>
        <taxon>Ochrophyta</taxon>
        <taxon>Bolidophyceae</taxon>
        <taxon>Parmales</taxon>
        <taxon>Triparmaceae</taxon>
        <taxon>Tetraparma</taxon>
    </lineage>
</organism>